<evidence type="ECO:0000256" key="4">
    <source>
        <dbReference type="ARBA" id="ARBA00022692"/>
    </source>
</evidence>
<dbReference type="EMBL" id="CP031165">
    <property type="protein sequence ID" value="AXV09184.1"/>
    <property type="molecule type" value="Genomic_DNA"/>
</dbReference>
<proteinExistence type="inferred from homology"/>
<evidence type="ECO:0000256" key="8">
    <source>
        <dbReference type="ARBA" id="ARBA00023136"/>
    </source>
</evidence>
<evidence type="ECO:0000256" key="2">
    <source>
        <dbReference type="ARBA" id="ARBA00022448"/>
    </source>
</evidence>
<evidence type="ECO:0000256" key="5">
    <source>
        <dbReference type="ARBA" id="ARBA00022927"/>
    </source>
</evidence>
<dbReference type="GO" id="GO:0008320">
    <property type="term" value="F:protein transmembrane transporter activity"/>
    <property type="evidence" value="ECO:0007669"/>
    <property type="project" value="UniProtKB-UniRule"/>
</dbReference>
<dbReference type="OrthoDB" id="9805743at2"/>
<evidence type="ECO:0000256" key="7">
    <source>
        <dbReference type="ARBA" id="ARBA00023010"/>
    </source>
</evidence>
<keyword evidence="8 9" id="KW-0472">Membrane</keyword>
<keyword evidence="2 9" id="KW-0813">Transport</keyword>
<dbReference type="AlphaFoldDB" id="A0A346Y3Y7"/>
<evidence type="ECO:0000256" key="1">
    <source>
        <dbReference type="ARBA" id="ARBA00004370"/>
    </source>
</evidence>
<dbReference type="GO" id="GO:0005886">
    <property type="term" value="C:plasma membrane"/>
    <property type="evidence" value="ECO:0007669"/>
    <property type="project" value="UniProtKB-SubCell"/>
</dbReference>
<feature type="transmembrane region" description="Helical" evidence="9">
    <location>
        <begin position="52"/>
        <end position="73"/>
    </location>
</feature>
<gene>
    <name evidence="9" type="primary">secE</name>
    <name evidence="11" type="ORF">DVS28_a4519</name>
</gene>
<evidence type="ECO:0000256" key="10">
    <source>
        <dbReference type="SAM" id="MobiDB-lite"/>
    </source>
</evidence>
<protein>
    <recommendedName>
        <fullName evidence="9">Protein translocase subunit SecE</fullName>
    </recommendedName>
</protein>
<evidence type="ECO:0000313" key="11">
    <source>
        <dbReference type="EMBL" id="AXV09184.1"/>
    </source>
</evidence>
<reference evidence="11 12" key="1">
    <citation type="submission" date="2018-09" db="EMBL/GenBank/DDBJ databases">
        <title>Complete genome sequence of Euzebya sp. DY32-46 isolated from seawater of Pacific Ocean.</title>
        <authorList>
            <person name="Xu L."/>
            <person name="Wu Y.-H."/>
            <person name="Xu X.-W."/>
        </authorList>
    </citation>
    <scope>NUCLEOTIDE SEQUENCE [LARGE SCALE GENOMIC DNA]</scope>
    <source>
        <strain evidence="11 12">DY32-46</strain>
    </source>
</reference>
<dbReference type="HAMAP" id="MF_00422">
    <property type="entry name" value="SecE"/>
    <property type="match status" value="1"/>
</dbReference>
<dbReference type="PROSITE" id="PS01067">
    <property type="entry name" value="SECE_SEC61G"/>
    <property type="match status" value="1"/>
</dbReference>
<comment type="subunit">
    <text evidence="9">Component of the Sec protein translocase complex. Heterotrimer consisting of SecY, SecE and SecG subunits. The heterotrimers can form oligomers, although 1 heterotrimer is thought to be able to translocate proteins. Interacts with the ribosome. Interacts with SecDF, and other proteins may be involved. Interacts with SecA.</text>
</comment>
<evidence type="ECO:0000256" key="3">
    <source>
        <dbReference type="ARBA" id="ARBA00022475"/>
    </source>
</evidence>
<keyword evidence="5 9" id="KW-0653">Protein transport</keyword>
<dbReference type="PANTHER" id="PTHR33910:SF1">
    <property type="entry name" value="PROTEIN TRANSLOCASE SUBUNIT SECE"/>
    <property type="match status" value="1"/>
</dbReference>
<evidence type="ECO:0000256" key="9">
    <source>
        <dbReference type="HAMAP-Rule" id="MF_00422"/>
    </source>
</evidence>
<feature type="region of interest" description="Disordered" evidence="10">
    <location>
        <begin position="1"/>
        <end position="29"/>
    </location>
</feature>
<dbReference type="PANTHER" id="PTHR33910">
    <property type="entry name" value="PROTEIN TRANSLOCASE SUBUNIT SECE"/>
    <property type="match status" value="1"/>
</dbReference>
<dbReference type="PRINTS" id="PR01650">
    <property type="entry name" value="SECETRNLCASE"/>
</dbReference>
<dbReference type="GO" id="GO:0006605">
    <property type="term" value="P:protein targeting"/>
    <property type="evidence" value="ECO:0007669"/>
    <property type="project" value="UniProtKB-UniRule"/>
</dbReference>
<dbReference type="InterPro" id="IPR038379">
    <property type="entry name" value="SecE_sf"/>
</dbReference>
<keyword evidence="3 9" id="KW-1003">Cell membrane</keyword>
<dbReference type="Pfam" id="PF00584">
    <property type="entry name" value="SecE"/>
    <property type="match status" value="1"/>
</dbReference>
<comment type="function">
    <text evidence="9">Essential subunit of the Sec protein translocation channel SecYEG. Clamps together the 2 halves of SecY. May contact the channel plug during translocation.</text>
</comment>
<evidence type="ECO:0000313" key="12">
    <source>
        <dbReference type="Proteomes" id="UP000264006"/>
    </source>
</evidence>
<dbReference type="NCBIfam" id="TIGR00964">
    <property type="entry name" value="secE_bact"/>
    <property type="match status" value="1"/>
</dbReference>
<accession>A0A346Y3Y7</accession>
<sequence length="86" mass="9658">MFPSQTATLRRTMSDTTNTGGPERAKRTGPGQFMKEVRVELRRVAWPSRQEVAQYSLIVLAVTLVLGAIIFGLDQLFGQLVFWIFG</sequence>
<dbReference type="GO" id="GO:0009306">
    <property type="term" value="P:protein secretion"/>
    <property type="evidence" value="ECO:0007669"/>
    <property type="project" value="UniProtKB-UniRule"/>
</dbReference>
<dbReference type="InterPro" id="IPR005807">
    <property type="entry name" value="SecE_bac"/>
</dbReference>
<feature type="compositionally biased region" description="Polar residues" evidence="10">
    <location>
        <begin position="1"/>
        <end position="20"/>
    </location>
</feature>
<keyword evidence="6 9" id="KW-1133">Transmembrane helix</keyword>
<keyword evidence="4 9" id="KW-0812">Transmembrane</keyword>
<dbReference type="GO" id="GO:0043952">
    <property type="term" value="P:protein transport by the Sec complex"/>
    <property type="evidence" value="ECO:0007669"/>
    <property type="project" value="UniProtKB-UniRule"/>
</dbReference>
<dbReference type="KEGG" id="euz:DVS28_a4519"/>
<dbReference type="InterPro" id="IPR001901">
    <property type="entry name" value="Translocase_SecE/Sec61-g"/>
</dbReference>
<dbReference type="GO" id="GO:0065002">
    <property type="term" value="P:intracellular protein transmembrane transport"/>
    <property type="evidence" value="ECO:0007669"/>
    <property type="project" value="UniProtKB-UniRule"/>
</dbReference>
<organism evidence="11 12">
    <name type="scientific">Euzebya pacifica</name>
    <dbReference type="NCBI Taxonomy" id="1608957"/>
    <lineage>
        <taxon>Bacteria</taxon>
        <taxon>Bacillati</taxon>
        <taxon>Actinomycetota</taxon>
        <taxon>Nitriliruptoria</taxon>
        <taxon>Euzebyales</taxon>
    </lineage>
</organism>
<name>A0A346Y3Y7_9ACTN</name>
<evidence type="ECO:0000256" key="6">
    <source>
        <dbReference type="ARBA" id="ARBA00022989"/>
    </source>
</evidence>
<keyword evidence="12" id="KW-1185">Reference proteome</keyword>
<dbReference type="Proteomes" id="UP000264006">
    <property type="component" value="Chromosome"/>
</dbReference>
<keyword evidence="7 9" id="KW-0811">Translocation</keyword>
<comment type="subcellular location">
    <subcellularLocation>
        <location evidence="9">Cell membrane</location>
        <topology evidence="9">Single-pass membrane protein</topology>
    </subcellularLocation>
    <subcellularLocation>
        <location evidence="1">Membrane</location>
    </subcellularLocation>
</comment>
<dbReference type="Gene3D" id="1.20.5.1030">
    <property type="entry name" value="Preprotein translocase secy subunit"/>
    <property type="match status" value="1"/>
</dbReference>
<comment type="similarity">
    <text evidence="9">Belongs to the SecE/SEC61-gamma family.</text>
</comment>